<reference evidence="2" key="2">
    <citation type="journal article" date="2023" name="BMC Genomics">
        <title>Pest status, molecular evolution, and epigenetic factors derived from the genome assembly of Frankliniella fusca, a thysanopteran phytovirus vector.</title>
        <authorList>
            <person name="Catto M.A."/>
            <person name="Labadie P.E."/>
            <person name="Jacobson A.L."/>
            <person name="Kennedy G.G."/>
            <person name="Srinivasan R."/>
            <person name="Hunt B.G."/>
        </authorList>
    </citation>
    <scope>NUCLEOTIDE SEQUENCE</scope>
    <source>
        <strain evidence="2">PL_HMW_Pooled</strain>
    </source>
</reference>
<reference evidence="2" key="1">
    <citation type="submission" date="2021-07" db="EMBL/GenBank/DDBJ databases">
        <authorList>
            <person name="Catto M.A."/>
            <person name="Jacobson A."/>
            <person name="Kennedy G."/>
            <person name="Labadie P."/>
            <person name="Hunt B.G."/>
            <person name="Srinivasan R."/>
        </authorList>
    </citation>
    <scope>NUCLEOTIDE SEQUENCE</scope>
    <source>
        <strain evidence="2">PL_HMW_Pooled</strain>
        <tissue evidence="2">Head</tissue>
    </source>
</reference>
<dbReference type="AlphaFoldDB" id="A0AAE1HR94"/>
<name>A0AAE1HR94_9NEOP</name>
<protein>
    <submittedName>
        <fullName evidence="2">DNA topoisomerase 3-beta</fullName>
    </submittedName>
</protein>
<feature type="region of interest" description="Disordered" evidence="1">
    <location>
        <begin position="1"/>
        <end position="27"/>
    </location>
</feature>
<dbReference type="Proteomes" id="UP001219518">
    <property type="component" value="Unassembled WGS sequence"/>
</dbReference>
<comment type="caution">
    <text evidence="2">The sequence shown here is derived from an EMBL/GenBank/DDBJ whole genome shotgun (WGS) entry which is preliminary data.</text>
</comment>
<dbReference type="EMBL" id="JAHWGI010001242">
    <property type="protein sequence ID" value="KAK3926034.1"/>
    <property type="molecule type" value="Genomic_DNA"/>
</dbReference>
<proteinExistence type="predicted"/>
<accession>A0AAE1HR94</accession>
<evidence type="ECO:0000256" key="1">
    <source>
        <dbReference type="SAM" id="MobiDB-lite"/>
    </source>
</evidence>
<sequence>MDRGRSAGFSSQDTLQSAGSQDGYGPQTLAHVTEAHEGMSLPLHYISLLNIPCTGIGASQSRRRRLQHPSWLKVARRVAVKLYGPNPRSPRFRVVRARLTEEVVIRSPRVTSRIRPPVIV</sequence>
<organism evidence="2 3">
    <name type="scientific">Frankliniella fusca</name>
    <dbReference type="NCBI Taxonomy" id="407009"/>
    <lineage>
        <taxon>Eukaryota</taxon>
        <taxon>Metazoa</taxon>
        <taxon>Ecdysozoa</taxon>
        <taxon>Arthropoda</taxon>
        <taxon>Hexapoda</taxon>
        <taxon>Insecta</taxon>
        <taxon>Pterygota</taxon>
        <taxon>Neoptera</taxon>
        <taxon>Paraneoptera</taxon>
        <taxon>Thysanoptera</taxon>
        <taxon>Terebrantia</taxon>
        <taxon>Thripoidea</taxon>
        <taxon>Thripidae</taxon>
        <taxon>Frankliniella</taxon>
    </lineage>
</organism>
<evidence type="ECO:0000313" key="3">
    <source>
        <dbReference type="Proteomes" id="UP001219518"/>
    </source>
</evidence>
<evidence type="ECO:0000313" key="2">
    <source>
        <dbReference type="EMBL" id="KAK3926034.1"/>
    </source>
</evidence>
<feature type="compositionally biased region" description="Polar residues" evidence="1">
    <location>
        <begin position="8"/>
        <end position="20"/>
    </location>
</feature>
<keyword evidence="3" id="KW-1185">Reference proteome</keyword>
<gene>
    <name evidence="2" type="ORF">KUF71_014283</name>
</gene>